<comment type="subunit">
    <text evidence="1">Homodimer.</text>
</comment>
<dbReference type="InterPro" id="IPR020630">
    <property type="entry name" value="THF_DH/CycHdrlase_cat_dom"/>
</dbReference>
<dbReference type="Pfam" id="PF02882">
    <property type="entry name" value="THF_DHG_CYH_C"/>
    <property type="match status" value="1"/>
</dbReference>
<keyword evidence="3" id="KW-0554">One-carbon metabolism</keyword>
<accession>A0AAN7VA74</accession>
<organism evidence="10 11">
    <name type="scientific">Pyrocoelia pectoralis</name>
    <dbReference type="NCBI Taxonomy" id="417401"/>
    <lineage>
        <taxon>Eukaryota</taxon>
        <taxon>Metazoa</taxon>
        <taxon>Ecdysozoa</taxon>
        <taxon>Arthropoda</taxon>
        <taxon>Hexapoda</taxon>
        <taxon>Insecta</taxon>
        <taxon>Pterygota</taxon>
        <taxon>Neoptera</taxon>
        <taxon>Endopterygota</taxon>
        <taxon>Coleoptera</taxon>
        <taxon>Polyphaga</taxon>
        <taxon>Elateriformia</taxon>
        <taxon>Elateroidea</taxon>
        <taxon>Lampyridae</taxon>
        <taxon>Lampyrinae</taxon>
        <taxon>Pyrocoelia</taxon>
    </lineage>
</organism>
<gene>
    <name evidence="10" type="ORF">RI129_009903</name>
</gene>
<evidence type="ECO:0000256" key="6">
    <source>
        <dbReference type="ARBA" id="ARBA00023268"/>
    </source>
</evidence>
<dbReference type="InterPro" id="IPR036291">
    <property type="entry name" value="NAD(P)-bd_dom_sf"/>
</dbReference>
<dbReference type="SUPFAM" id="SSF51735">
    <property type="entry name" value="NAD(P)-binding Rossmann-fold domains"/>
    <property type="match status" value="1"/>
</dbReference>
<proteinExistence type="inferred from homology"/>
<feature type="domain" description="Tetrahydrofolate dehydrogenase/cyclohydrolase NAD(P)-binding" evidence="9">
    <location>
        <begin position="139"/>
        <end position="294"/>
    </location>
</feature>
<dbReference type="Proteomes" id="UP001329430">
    <property type="component" value="Chromosome 7"/>
</dbReference>
<keyword evidence="5" id="KW-0560">Oxidoreductase</keyword>
<dbReference type="HAMAP" id="MF_01576">
    <property type="entry name" value="THF_DHG_CYH"/>
    <property type="match status" value="1"/>
</dbReference>
<keyword evidence="11" id="KW-1185">Reference proteome</keyword>
<sequence length="297" mass="32461">MPQIINGRNIANEIQDDLRADISEWLKTNKRNPSLVAVLVGDDPASIKYVEKKMEAAKYVGIDSKIEKLPDTISESELISKINHLNEDVSVDGILVQLPVPEHISERNVCNAVNPIKDVDGFHFSNAGKLCLNMDTFVPCTVLAVIELLKRTGVETFAKNIVVCGRSKHIGLPLSILLHSDARNQLPGLEATVTMCHRNTPPEQLRVFTKLADIVISATGVVHLIKEDMVKQGACVVDIGMTRTKTQEGKVKLVGDVDFENVKNVAEYITPVPGGVGPVTVAMLMKNTFKAAKIHLS</sequence>
<dbReference type="GO" id="GO:0004487">
    <property type="term" value="F:methylenetetrahydrofolate dehydrogenase (NAD+) activity"/>
    <property type="evidence" value="ECO:0007669"/>
    <property type="project" value="TreeGrafter"/>
</dbReference>
<dbReference type="InterPro" id="IPR020631">
    <property type="entry name" value="THF_DH/CycHdrlase_NAD-bd_dom"/>
</dbReference>
<name>A0AAN7VA74_9COLE</name>
<dbReference type="InterPro" id="IPR020867">
    <property type="entry name" value="THF_DH/CycHdrlase_CS"/>
</dbReference>
<dbReference type="GO" id="GO:0005739">
    <property type="term" value="C:mitochondrion"/>
    <property type="evidence" value="ECO:0007669"/>
    <property type="project" value="TreeGrafter"/>
</dbReference>
<dbReference type="AlphaFoldDB" id="A0AAN7VA74"/>
<dbReference type="CDD" id="cd01080">
    <property type="entry name" value="NAD_bind_m-THF_DH_Cyclohyd"/>
    <property type="match status" value="1"/>
</dbReference>
<dbReference type="EC" id="3.5.4.9" evidence="2"/>
<dbReference type="Pfam" id="PF00763">
    <property type="entry name" value="THF_DHG_CYH"/>
    <property type="match status" value="1"/>
</dbReference>
<evidence type="ECO:0000256" key="3">
    <source>
        <dbReference type="ARBA" id="ARBA00022563"/>
    </source>
</evidence>
<dbReference type="PRINTS" id="PR00085">
    <property type="entry name" value="THFDHDRGNASE"/>
</dbReference>
<dbReference type="GO" id="GO:0035999">
    <property type="term" value="P:tetrahydrofolate interconversion"/>
    <property type="evidence" value="ECO:0007669"/>
    <property type="project" value="TreeGrafter"/>
</dbReference>
<comment type="catalytic activity">
    <reaction evidence="7">
        <text>(6R)-5,10-methenyltetrahydrofolate + H2O = (6R)-10-formyltetrahydrofolate + H(+)</text>
        <dbReference type="Rhea" id="RHEA:23700"/>
        <dbReference type="ChEBI" id="CHEBI:15377"/>
        <dbReference type="ChEBI" id="CHEBI:15378"/>
        <dbReference type="ChEBI" id="CHEBI:57455"/>
        <dbReference type="ChEBI" id="CHEBI:195366"/>
        <dbReference type="EC" id="3.5.4.9"/>
    </reaction>
</comment>
<evidence type="ECO:0000259" key="9">
    <source>
        <dbReference type="Pfam" id="PF02882"/>
    </source>
</evidence>
<dbReference type="PANTHER" id="PTHR48099:SF11">
    <property type="entry name" value="BIFUNCTIONAL METHYLENETETRAHYDROFOLATE DEHYDROGENASE_CYCLOHYDROLASE, MITOCHONDRIAL"/>
    <property type="match status" value="1"/>
</dbReference>
<feature type="domain" description="Tetrahydrofolate dehydrogenase/cyclohydrolase catalytic" evidence="8">
    <location>
        <begin position="5"/>
        <end position="120"/>
    </location>
</feature>
<keyword evidence="4" id="KW-0378">Hydrolase</keyword>
<evidence type="ECO:0000313" key="11">
    <source>
        <dbReference type="Proteomes" id="UP001329430"/>
    </source>
</evidence>
<dbReference type="EMBL" id="JAVRBK010000007">
    <property type="protein sequence ID" value="KAK5641356.1"/>
    <property type="molecule type" value="Genomic_DNA"/>
</dbReference>
<dbReference type="Gene3D" id="3.40.50.10860">
    <property type="entry name" value="Leucine Dehydrogenase, chain A, domain 1"/>
    <property type="match status" value="1"/>
</dbReference>
<comment type="caution">
    <text evidence="10">The sequence shown here is derived from an EMBL/GenBank/DDBJ whole genome shotgun (WGS) entry which is preliminary data.</text>
</comment>
<dbReference type="SUPFAM" id="SSF53223">
    <property type="entry name" value="Aminoacid dehydrogenase-like, N-terminal domain"/>
    <property type="match status" value="1"/>
</dbReference>
<dbReference type="GO" id="GO:0004477">
    <property type="term" value="F:methenyltetrahydrofolate cyclohydrolase activity"/>
    <property type="evidence" value="ECO:0007669"/>
    <property type="project" value="UniProtKB-EC"/>
</dbReference>
<evidence type="ECO:0000256" key="1">
    <source>
        <dbReference type="ARBA" id="ARBA00011738"/>
    </source>
</evidence>
<evidence type="ECO:0000256" key="5">
    <source>
        <dbReference type="ARBA" id="ARBA00023002"/>
    </source>
</evidence>
<dbReference type="PROSITE" id="PS00766">
    <property type="entry name" value="THF_DHG_CYH_1"/>
    <property type="match status" value="1"/>
</dbReference>
<dbReference type="InterPro" id="IPR000672">
    <property type="entry name" value="THF_DH/CycHdrlase"/>
</dbReference>
<dbReference type="GO" id="GO:0004488">
    <property type="term" value="F:methylenetetrahydrofolate dehydrogenase (NADP+) activity"/>
    <property type="evidence" value="ECO:0007669"/>
    <property type="project" value="InterPro"/>
</dbReference>
<evidence type="ECO:0000313" key="10">
    <source>
        <dbReference type="EMBL" id="KAK5641356.1"/>
    </source>
</evidence>
<protein>
    <recommendedName>
        <fullName evidence="2">methenyltetrahydrofolate cyclohydrolase</fullName>
        <ecNumber evidence="2">3.5.4.9</ecNumber>
    </recommendedName>
</protein>
<keyword evidence="6" id="KW-0511">Multifunctional enzyme</keyword>
<evidence type="ECO:0000256" key="2">
    <source>
        <dbReference type="ARBA" id="ARBA00012776"/>
    </source>
</evidence>
<reference evidence="10 11" key="1">
    <citation type="journal article" date="2024" name="Insects">
        <title>An Improved Chromosome-Level Genome Assembly of the Firefly Pyrocoelia pectoralis.</title>
        <authorList>
            <person name="Fu X."/>
            <person name="Meyer-Rochow V.B."/>
            <person name="Ballantyne L."/>
            <person name="Zhu X."/>
        </authorList>
    </citation>
    <scope>NUCLEOTIDE SEQUENCE [LARGE SCALE GENOMIC DNA]</scope>
    <source>
        <strain evidence="10">XCY_ONT2</strain>
    </source>
</reference>
<dbReference type="Gene3D" id="3.40.50.720">
    <property type="entry name" value="NAD(P)-binding Rossmann-like Domain"/>
    <property type="match status" value="1"/>
</dbReference>
<evidence type="ECO:0000256" key="7">
    <source>
        <dbReference type="ARBA" id="ARBA00036357"/>
    </source>
</evidence>
<evidence type="ECO:0000256" key="4">
    <source>
        <dbReference type="ARBA" id="ARBA00022801"/>
    </source>
</evidence>
<dbReference type="FunFam" id="3.40.50.720:FF:000189">
    <property type="entry name" value="Bifunctional protein FolD"/>
    <property type="match status" value="1"/>
</dbReference>
<dbReference type="PANTHER" id="PTHR48099">
    <property type="entry name" value="C-1-TETRAHYDROFOLATE SYNTHASE, CYTOPLASMIC-RELATED"/>
    <property type="match status" value="1"/>
</dbReference>
<dbReference type="InterPro" id="IPR046346">
    <property type="entry name" value="Aminoacid_DH-like_N_sf"/>
</dbReference>
<dbReference type="FunFam" id="3.40.50.10860:FF:000005">
    <property type="entry name" value="C-1-tetrahydrofolate synthase, cytoplasmic, putative"/>
    <property type="match status" value="1"/>
</dbReference>
<evidence type="ECO:0000259" key="8">
    <source>
        <dbReference type="Pfam" id="PF00763"/>
    </source>
</evidence>